<evidence type="ECO:0000313" key="2">
    <source>
        <dbReference type="EMBL" id="KEO91756.1"/>
    </source>
</evidence>
<dbReference type="InterPro" id="IPR014922">
    <property type="entry name" value="YdhG-like"/>
</dbReference>
<accession>A0A074MAC1</accession>
<name>A0A074MAC1_ERYLO</name>
<keyword evidence="3" id="KW-1185">Reference proteome</keyword>
<feature type="domain" description="YdhG-like" evidence="1">
    <location>
        <begin position="25"/>
        <end position="134"/>
    </location>
</feature>
<sequence length="145" mass="16366">MGEAKTLPKTMSVDEFIEAVEPQSKREDAKLLDALFRKVTGEEPQMWGPTIIGYGCYHYKYESGREGDMCRSGFSPRKAKHSLYLMGRYCDEATGKKVDGLLERMGKHKTGASCVYVNKLADIDLAILEEIIGECWGAMNRKYPE</sequence>
<dbReference type="STRING" id="1044.EH31_03540"/>
<evidence type="ECO:0000313" key="3">
    <source>
        <dbReference type="Proteomes" id="UP000027647"/>
    </source>
</evidence>
<protein>
    <recommendedName>
        <fullName evidence="1">YdhG-like domain-containing protein</fullName>
    </recommendedName>
</protein>
<dbReference type="eggNOG" id="ENOG5032S5R">
    <property type="taxonomic scope" value="Bacteria"/>
</dbReference>
<reference evidence="2 3" key="1">
    <citation type="submission" date="2014-04" db="EMBL/GenBank/DDBJ databases">
        <title>A comprehensive comparison of genomes of Erythrobacter spp. strains.</title>
        <authorList>
            <person name="Zheng Q."/>
        </authorList>
    </citation>
    <scope>NUCLEOTIDE SEQUENCE [LARGE SCALE GENOMIC DNA]</scope>
    <source>
        <strain evidence="2 3">DSM 6997</strain>
    </source>
</reference>
<organism evidence="2 3">
    <name type="scientific">Erythrobacter longus</name>
    <dbReference type="NCBI Taxonomy" id="1044"/>
    <lineage>
        <taxon>Bacteria</taxon>
        <taxon>Pseudomonadati</taxon>
        <taxon>Pseudomonadota</taxon>
        <taxon>Alphaproteobacteria</taxon>
        <taxon>Sphingomonadales</taxon>
        <taxon>Erythrobacteraceae</taxon>
        <taxon>Erythrobacter/Porphyrobacter group</taxon>
        <taxon>Erythrobacter</taxon>
    </lineage>
</organism>
<evidence type="ECO:0000259" key="1">
    <source>
        <dbReference type="Pfam" id="PF08818"/>
    </source>
</evidence>
<dbReference type="EMBL" id="JMIW01000001">
    <property type="protein sequence ID" value="KEO91756.1"/>
    <property type="molecule type" value="Genomic_DNA"/>
</dbReference>
<comment type="caution">
    <text evidence="2">The sequence shown here is derived from an EMBL/GenBank/DDBJ whole genome shotgun (WGS) entry which is preliminary data.</text>
</comment>
<gene>
    <name evidence="2" type="ORF">EH31_03540</name>
</gene>
<dbReference type="OrthoDB" id="5951444at2"/>
<dbReference type="Pfam" id="PF08818">
    <property type="entry name" value="DUF1801"/>
    <property type="match status" value="1"/>
</dbReference>
<dbReference type="RefSeq" id="WP_034958096.1">
    <property type="nucleotide sequence ID" value="NZ_JMIW01000001.1"/>
</dbReference>
<dbReference type="Proteomes" id="UP000027647">
    <property type="component" value="Unassembled WGS sequence"/>
</dbReference>
<dbReference type="AlphaFoldDB" id="A0A074MAC1"/>
<proteinExistence type="predicted"/>